<proteinExistence type="predicted"/>
<dbReference type="GO" id="GO:0003677">
    <property type="term" value="F:DNA binding"/>
    <property type="evidence" value="ECO:0007669"/>
    <property type="project" value="InterPro"/>
</dbReference>
<dbReference type="InterPro" id="IPR010982">
    <property type="entry name" value="Lambda_DNA-bd_dom_sf"/>
</dbReference>
<accession>A0A6J7W4P5</accession>
<reference evidence="1" key="1">
    <citation type="submission" date="2020-05" db="EMBL/GenBank/DDBJ databases">
        <authorList>
            <person name="Chiriac C."/>
            <person name="Salcher M."/>
            <person name="Ghai R."/>
            <person name="Kavagutti S V."/>
        </authorList>
    </citation>
    <scope>NUCLEOTIDE SEQUENCE</scope>
</reference>
<organism evidence="1">
    <name type="scientific">uncultured Caudovirales phage</name>
    <dbReference type="NCBI Taxonomy" id="2100421"/>
    <lineage>
        <taxon>Viruses</taxon>
        <taxon>Duplodnaviria</taxon>
        <taxon>Heunggongvirae</taxon>
        <taxon>Uroviricota</taxon>
        <taxon>Caudoviricetes</taxon>
        <taxon>Peduoviridae</taxon>
        <taxon>Maltschvirus</taxon>
        <taxon>Maltschvirus maltsch</taxon>
    </lineage>
</organism>
<protein>
    <submittedName>
        <fullName evidence="1">Uncharacterized protein</fullName>
    </submittedName>
</protein>
<dbReference type="Gene3D" id="1.10.260.40">
    <property type="entry name" value="lambda repressor-like DNA-binding domains"/>
    <property type="match status" value="1"/>
</dbReference>
<dbReference type="SUPFAM" id="SSF47413">
    <property type="entry name" value="lambda repressor-like DNA-binding domains"/>
    <property type="match status" value="1"/>
</dbReference>
<evidence type="ECO:0000313" key="1">
    <source>
        <dbReference type="EMBL" id="CAB5144552.1"/>
    </source>
</evidence>
<dbReference type="EMBL" id="LR798196">
    <property type="protein sequence ID" value="CAB5144552.1"/>
    <property type="molecule type" value="Genomic_DNA"/>
</dbReference>
<gene>
    <name evidence="1" type="ORF">UFOVP147_19</name>
</gene>
<sequence>MPHIRGAGQYGRPNYGQAAHIIKKFGGEVALAKLLGISRITCYRWQYARPYGTDGLVPHAMRPKIEALARYEGVLLLPSDWEASRIRYDERPEVIHAVSPGKTLEELLS</sequence>
<name>A0A6J7W4P5_9CAUD</name>